<dbReference type="STRING" id="1163617.SCD_n00112"/>
<dbReference type="EMBL" id="AP013066">
    <property type="protein sequence ID" value="BAN33961.1"/>
    <property type="molecule type" value="Genomic_DNA"/>
</dbReference>
<dbReference type="InterPro" id="IPR022385">
    <property type="entry name" value="Rhs_assc_core"/>
</dbReference>
<feature type="domain" description="Teneurin-like YD-shell" evidence="3">
    <location>
        <begin position="27"/>
        <end position="296"/>
    </location>
</feature>
<dbReference type="Proteomes" id="UP000015559">
    <property type="component" value="Chromosome"/>
</dbReference>
<dbReference type="PANTHER" id="PTHR32305:SF15">
    <property type="entry name" value="PROTEIN RHSA-RELATED"/>
    <property type="match status" value="1"/>
</dbReference>
<organism evidence="4 5">
    <name type="scientific">Sulfuricella denitrificans (strain DSM 22764 / NBRC 105220 / skB26)</name>
    <dbReference type="NCBI Taxonomy" id="1163617"/>
    <lineage>
        <taxon>Bacteria</taxon>
        <taxon>Pseudomonadati</taxon>
        <taxon>Pseudomonadota</taxon>
        <taxon>Betaproteobacteria</taxon>
        <taxon>Nitrosomonadales</taxon>
        <taxon>Sulfuricellaceae</taxon>
        <taxon>Sulfuricella</taxon>
    </lineage>
</organism>
<dbReference type="PANTHER" id="PTHR32305">
    <property type="match status" value="1"/>
</dbReference>
<dbReference type="RefSeq" id="WP_009207094.1">
    <property type="nucleotide sequence ID" value="NC_022357.1"/>
</dbReference>
<keyword evidence="2" id="KW-0732">Signal</keyword>
<dbReference type="AlphaFoldDB" id="S6AE24"/>
<keyword evidence="1" id="KW-0677">Repeat</keyword>
<keyword evidence="5" id="KW-1185">Reference proteome</keyword>
<name>S6AE24_SULDS</name>
<dbReference type="Gene3D" id="2.180.10.10">
    <property type="entry name" value="RHS repeat-associated core"/>
    <property type="match status" value="1"/>
</dbReference>
<dbReference type="InterPro" id="IPR050708">
    <property type="entry name" value="T6SS_VgrG/RHS"/>
</dbReference>
<dbReference type="eggNOG" id="COG3209">
    <property type="taxonomic scope" value="Bacteria"/>
</dbReference>
<sequence>MLKHTRLIAPLLAGLLLLGQTTAQAETASLVHDDFGNITQRTVNPGTTGQATTTYGYDALNRLNTEAGPAQTQTISYDADGNRLSDGSGNYTYDPNSNKMLTTRQGVSVSTDPSGRITSDGTGRTYTYNQAGQLYTISKNSVLMATYYYNAQSQRTRKVTTASAPQGAQTVVYHYDQQGHLLAETSGTGTPIRTYVWRDDTPIAQIEHQPTRKTLYYEVDHLNTPRAAMDETGKVLWRWESDAFGSTLANEDADGDNTKVTVNLRFPGQYYDAESGLNYNYARNYDSSTGRYTTSDPIGLDGGINTYSYVENNPLNYFDPDGLLITSTIGGLQNGMTISQATAIGSMGNAAMAAGGVGGVTTVVSGAAGGGYIAVPKAARIAVGVAKATIKGALSKTPGLPPPKHPVYPQCTPPAISTPALPSSVPPPIPLTLQFPK</sequence>
<dbReference type="KEGG" id="sdr:SCD_n00112"/>
<reference evidence="4 5" key="1">
    <citation type="journal article" date="2012" name="Appl. Environ. Microbiol.">
        <title>Draft genome sequence of a psychrotolerant sulfur-oxidizing bacterium, Sulfuricella denitrificans skB26, and proteomic insights into cold adaptation.</title>
        <authorList>
            <person name="Watanabe T."/>
            <person name="Kojima H."/>
            <person name="Fukui M."/>
        </authorList>
    </citation>
    <scope>NUCLEOTIDE SEQUENCE [LARGE SCALE GENOMIC DNA]</scope>
    <source>
        <strain evidence="5">skB26</strain>
    </source>
</reference>
<dbReference type="InterPro" id="IPR056823">
    <property type="entry name" value="TEN-like_YD-shell"/>
</dbReference>
<protein>
    <recommendedName>
        <fullName evidence="3">Teneurin-like YD-shell domain-containing protein</fullName>
    </recommendedName>
</protein>
<proteinExistence type="predicted"/>
<dbReference type="OrthoDB" id="8552614at2"/>
<feature type="signal peptide" evidence="2">
    <location>
        <begin position="1"/>
        <end position="25"/>
    </location>
</feature>
<evidence type="ECO:0000313" key="4">
    <source>
        <dbReference type="EMBL" id="BAN33961.1"/>
    </source>
</evidence>
<evidence type="ECO:0000313" key="5">
    <source>
        <dbReference type="Proteomes" id="UP000015559"/>
    </source>
</evidence>
<evidence type="ECO:0000256" key="2">
    <source>
        <dbReference type="SAM" id="SignalP"/>
    </source>
</evidence>
<dbReference type="NCBIfam" id="TIGR03696">
    <property type="entry name" value="Rhs_assc_core"/>
    <property type="match status" value="1"/>
</dbReference>
<dbReference type="PRINTS" id="PR00394">
    <property type="entry name" value="RHSPROTEIN"/>
</dbReference>
<evidence type="ECO:0000259" key="3">
    <source>
        <dbReference type="Pfam" id="PF25023"/>
    </source>
</evidence>
<feature type="chain" id="PRO_5004545935" description="Teneurin-like YD-shell domain-containing protein" evidence="2">
    <location>
        <begin position="26"/>
        <end position="437"/>
    </location>
</feature>
<dbReference type="HOGENOM" id="CLU_626883_0_0_4"/>
<gene>
    <name evidence="4" type="ORF">SCD_n00112</name>
</gene>
<dbReference type="Pfam" id="PF25023">
    <property type="entry name" value="TEN_YD-shell"/>
    <property type="match status" value="1"/>
</dbReference>
<evidence type="ECO:0000256" key="1">
    <source>
        <dbReference type="ARBA" id="ARBA00022737"/>
    </source>
</evidence>
<accession>S6AE24</accession>